<organism evidence="1 2">
    <name type="scientific">Schizothecium vesticola</name>
    <dbReference type="NCBI Taxonomy" id="314040"/>
    <lineage>
        <taxon>Eukaryota</taxon>
        <taxon>Fungi</taxon>
        <taxon>Dikarya</taxon>
        <taxon>Ascomycota</taxon>
        <taxon>Pezizomycotina</taxon>
        <taxon>Sordariomycetes</taxon>
        <taxon>Sordariomycetidae</taxon>
        <taxon>Sordariales</taxon>
        <taxon>Schizotheciaceae</taxon>
        <taxon>Schizothecium</taxon>
    </lineage>
</organism>
<proteinExistence type="predicted"/>
<comment type="caution">
    <text evidence="1">The sequence shown here is derived from an EMBL/GenBank/DDBJ whole genome shotgun (WGS) entry which is preliminary data.</text>
</comment>
<evidence type="ECO:0000313" key="1">
    <source>
        <dbReference type="EMBL" id="KAK0743251.1"/>
    </source>
</evidence>
<keyword evidence="2" id="KW-1185">Reference proteome</keyword>
<dbReference type="Proteomes" id="UP001172155">
    <property type="component" value="Unassembled WGS sequence"/>
</dbReference>
<accession>A0AA40K2A2</accession>
<dbReference type="EMBL" id="JAUKUD010000005">
    <property type="protein sequence ID" value="KAK0743251.1"/>
    <property type="molecule type" value="Genomic_DNA"/>
</dbReference>
<gene>
    <name evidence="1" type="ORF">B0T18DRAFT_179655</name>
</gene>
<evidence type="ECO:0000313" key="2">
    <source>
        <dbReference type="Proteomes" id="UP001172155"/>
    </source>
</evidence>
<protein>
    <submittedName>
        <fullName evidence="1">Uncharacterized protein</fullName>
    </submittedName>
</protein>
<reference evidence="1" key="1">
    <citation type="submission" date="2023-06" db="EMBL/GenBank/DDBJ databases">
        <title>Genome-scale phylogeny and comparative genomics of the fungal order Sordariales.</title>
        <authorList>
            <consortium name="Lawrence Berkeley National Laboratory"/>
            <person name="Hensen N."/>
            <person name="Bonometti L."/>
            <person name="Westerberg I."/>
            <person name="Brannstrom I.O."/>
            <person name="Guillou S."/>
            <person name="Cros-Aarteil S."/>
            <person name="Calhoun S."/>
            <person name="Haridas S."/>
            <person name="Kuo A."/>
            <person name="Mondo S."/>
            <person name="Pangilinan J."/>
            <person name="Riley R."/>
            <person name="LaButti K."/>
            <person name="Andreopoulos B."/>
            <person name="Lipzen A."/>
            <person name="Chen C."/>
            <person name="Yanf M."/>
            <person name="Daum C."/>
            <person name="Ng V."/>
            <person name="Clum A."/>
            <person name="Steindorff A."/>
            <person name="Ohm R."/>
            <person name="Martin F."/>
            <person name="Silar P."/>
            <person name="Natvig D."/>
            <person name="Lalanne C."/>
            <person name="Gautier V."/>
            <person name="Ament-velasquez S.L."/>
            <person name="Kruys A."/>
            <person name="Hutchinson M.I."/>
            <person name="Powell A.J."/>
            <person name="Barry K."/>
            <person name="Miller A.N."/>
            <person name="Grigoriev I.V."/>
            <person name="Debuchy R."/>
            <person name="Gladieux P."/>
            <person name="Thoren M.H."/>
            <person name="Johannesson H."/>
        </authorList>
    </citation>
    <scope>NUCLEOTIDE SEQUENCE</scope>
    <source>
        <strain evidence="1">SMH3187-1</strain>
    </source>
</reference>
<dbReference type="AlphaFoldDB" id="A0AA40K2A2"/>
<sequence>MEKCPALGRASDAATLAPKRTMHRSPVVHGDWTACGVAGDWPGSSEWAAFRSPPFRARRVLCNNTTPPGHSDFRAQRPIANWRSPGGSRLPLASFTLPGCSGTLLSRSWHCSLGFVGGPHPANQDWEWPLGPLQPRYLLLPSGQTGPPSTDRATHAEECTTGPIKTGPRGDMFYSAPIPPPPPTSIAVGRSLHRAHHPRCQQISASQHA</sequence>
<name>A0AA40K2A2_9PEZI</name>